<gene>
    <name evidence="1" type="primary">bioB</name>
    <name evidence="1" type="ORF">K4L44_14285</name>
</gene>
<protein>
    <submittedName>
        <fullName evidence="1">Biotin synthase BioB</fullName>
        <ecNumber evidence="1">2.8.1.6</ecNumber>
    </submittedName>
</protein>
<evidence type="ECO:0000313" key="1">
    <source>
        <dbReference type="EMBL" id="QZE13719.1"/>
    </source>
</evidence>
<proteinExistence type="predicted"/>
<keyword evidence="2" id="KW-1185">Reference proteome</keyword>
<dbReference type="EMBL" id="CP081303">
    <property type="protein sequence ID" value="QZE13719.1"/>
    <property type="molecule type" value="Genomic_DNA"/>
</dbReference>
<accession>A0AC61NQY8</accession>
<organism evidence="1 2">
    <name type="scientific">Halosquirtibacter laminarini</name>
    <dbReference type="NCBI Taxonomy" id="3374600"/>
    <lineage>
        <taxon>Bacteria</taxon>
        <taxon>Pseudomonadati</taxon>
        <taxon>Bacteroidota</taxon>
        <taxon>Bacteroidia</taxon>
        <taxon>Marinilabiliales</taxon>
        <taxon>Prolixibacteraceae</taxon>
        <taxon>Halosquirtibacter</taxon>
    </lineage>
</organism>
<sequence length="322" mass="36021">MNRKELKVLIDQILDGYLISEIEANRIVHYEDIEELCNYANIIRAKMCGNNFDLCSITNARSGLCGEDCQWCSQSMHFNTDVSQYEFVPLKEVVQEAKKLEIQGVHRHSLVTSGKRLSKANLKQLVGTYRVLKNEAPKLKYCASLGLIGEEEIQDLVEAGVDHYHCNLETAPSYFPQLCTTHTIEDKINTITHAQKAGMKVCSGGIIGMGESMEQRIELALKLRELNIQSIPINILMPIEGTPLSESTKLKDDEVLRTFALFRLINPTAQIRLAGGRCEIKHLEEQLLKAGVNASIVGDLLTTMGSSVSEDLETFKNNGFNY</sequence>
<keyword evidence="1" id="KW-0808">Transferase</keyword>
<name>A0AC61NQY8_9BACT</name>
<reference evidence="1" key="1">
    <citation type="submission" date="2021-08" db="EMBL/GenBank/DDBJ databases">
        <title>Novel anaerobic bacterium isolated from sea squirt in East Sea, Republic of Korea.</title>
        <authorList>
            <person name="Nguyen T.H."/>
            <person name="Li Z."/>
            <person name="Lee Y.-J."/>
            <person name="Ko J."/>
            <person name="Kim S.-G."/>
        </authorList>
    </citation>
    <scope>NUCLEOTIDE SEQUENCE</scope>
    <source>
        <strain evidence="1">KCTC 25031</strain>
    </source>
</reference>
<evidence type="ECO:0000313" key="2">
    <source>
        <dbReference type="Proteomes" id="UP000826212"/>
    </source>
</evidence>
<dbReference type="EC" id="2.8.1.6" evidence="1"/>
<dbReference type="Proteomes" id="UP000826212">
    <property type="component" value="Chromosome"/>
</dbReference>